<dbReference type="InterPro" id="IPR013520">
    <property type="entry name" value="Ribonucl_H"/>
</dbReference>
<keyword evidence="5" id="KW-1185">Reference proteome</keyword>
<dbReference type="PANTHER" id="PTHR30231:SF42">
    <property type="entry name" value="EXONUCLEASE"/>
    <property type="match status" value="1"/>
</dbReference>
<proteinExistence type="predicted"/>
<dbReference type="SMART" id="SM00479">
    <property type="entry name" value="EXOIII"/>
    <property type="match status" value="1"/>
</dbReference>
<dbReference type="Proteomes" id="UP000585050">
    <property type="component" value="Unassembled WGS sequence"/>
</dbReference>
<dbReference type="SUPFAM" id="SSF52113">
    <property type="entry name" value="BRCT domain"/>
    <property type="match status" value="1"/>
</dbReference>
<evidence type="ECO:0000313" key="4">
    <source>
        <dbReference type="EMBL" id="NLR93895.1"/>
    </source>
</evidence>
<dbReference type="InterPro" id="IPR036420">
    <property type="entry name" value="BRCT_dom_sf"/>
</dbReference>
<organism evidence="4 5">
    <name type="scientific">Flammeovirga agarivorans</name>
    <dbReference type="NCBI Taxonomy" id="2726742"/>
    <lineage>
        <taxon>Bacteria</taxon>
        <taxon>Pseudomonadati</taxon>
        <taxon>Bacteroidota</taxon>
        <taxon>Cytophagia</taxon>
        <taxon>Cytophagales</taxon>
        <taxon>Flammeovirgaceae</taxon>
        <taxon>Flammeovirga</taxon>
    </lineage>
</organism>
<comment type="caution">
    <text evidence="4">The sequence shown here is derived from an EMBL/GenBank/DDBJ whole genome shotgun (WGS) entry which is preliminary data.</text>
</comment>
<accession>A0A7X8SPG1</accession>
<comment type="function">
    <text evidence="1">DNA polymerase III is a complex, multichain enzyme responsible for most of the replicative synthesis in bacteria. The epsilon subunit contain the editing function and is a proofreading 3'-5' exonuclease.</text>
</comment>
<name>A0A7X8SPG1_9BACT</name>
<dbReference type="FunFam" id="3.30.420.10:FF:000045">
    <property type="entry name" value="3'-5' exonuclease DinG"/>
    <property type="match status" value="1"/>
</dbReference>
<dbReference type="PANTHER" id="PTHR30231">
    <property type="entry name" value="DNA POLYMERASE III SUBUNIT EPSILON"/>
    <property type="match status" value="1"/>
</dbReference>
<dbReference type="AlphaFoldDB" id="A0A7X8SPG1"/>
<dbReference type="RefSeq" id="WP_168884602.1">
    <property type="nucleotide sequence ID" value="NZ_JABAIL010000008.1"/>
</dbReference>
<reference evidence="4 5" key="1">
    <citation type="submission" date="2020-04" db="EMBL/GenBank/DDBJ databases">
        <title>Flammeovirga sp. SR4, a novel species isolated from seawater.</title>
        <authorList>
            <person name="Wang X."/>
        </authorList>
    </citation>
    <scope>NUCLEOTIDE SEQUENCE [LARGE SCALE GENOMIC DNA]</scope>
    <source>
        <strain evidence="4 5">SR4</strain>
    </source>
</reference>
<sequence>MDFISIDFETANAKRTSACSIGIAVVEKGKIVDTQHHLIKPFPDYYAPNNVAIHGITPQMTLDAPTFEHVWFKLSPLLTKYPLIAHNAAFDLSVLRNSLALYDVAPPSIDYFCSLIMSRKAFPELSSYGLSALSDHFDIQLNHHNAESDAMAAAIVALKMIERHEVDSLYDLSDKLGTKIGQLKTDGSYQSFGNGRPEKKRKAYTFSAPKNPQPNHRFYKKHVVFTGRLSEMTRKNAMQKVVNIGGYVSPDSLTPQTDFLVLGRQDFERYGQGYKSSKIKSAEVYRSQGFPIFIMGENEFFMSFDD</sequence>
<protein>
    <submittedName>
        <fullName evidence="4">DNA polymerase III</fullName>
    </submittedName>
</protein>
<dbReference type="Gene3D" id="3.40.50.10190">
    <property type="entry name" value="BRCT domain"/>
    <property type="match status" value="1"/>
</dbReference>
<dbReference type="GO" id="GO:0005829">
    <property type="term" value="C:cytosol"/>
    <property type="evidence" value="ECO:0007669"/>
    <property type="project" value="TreeGrafter"/>
</dbReference>
<dbReference type="InterPro" id="IPR036397">
    <property type="entry name" value="RNaseH_sf"/>
</dbReference>
<evidence type="ECO:0000313" key="5">
    <source>
        <dbReference type="Proteomes" id="UP000585050"/>
    </source>
</evidence>
<dbReference type="GO" id="GO:0008408">
    <property type="term" value="F:3'-5' exonuclease activity"/>
    <property type="evidence" value="ECO:0007669"/>
    <property type="project" value="TreeGrafter"/>
</dbReference>
<dbReference type="SUPFAM" id="SSF53098">
    <property type="entry name" value="Ribonuclease H-like"/>
    <property type="match status" value="1"/>
</dbReference>
<evidence type="ECO:0000256" key="1">
    <source>
        <dbReference type="ARBA" id="ARBA00025483"/>
    </source>
</evidence>
<comment type="subunit">
    <text evidence="2">DNA polymerase III contains a core (composed of alpha, epsilon and theta chains) that associates with a tau subunit. This core dimerizes to form the POLIII' complex. PolIII' associates with the gamma complex (composed of gamma, delta, delta', psi and chi chains) and with the beta chain to form the complete DNA polymerase III complex.</text>
</comment>
<evidence type="ECO:0000256" key="2">
    <source>
        <dbReference type="ARBA" id="ARBA00026073"/>
    </source>
</evidence>
<dbReference type="CDD" id="cd17748">
    <property type="entry name" value="BRCT_DNA_ligase_like"/>
    <property type="match status" value="1"/>
</dbReference>
<dbReference type="InterPro" id="IPR012337">
    <property type="entry name" value="RNaseH-like_sf"/>
</dbReference>
<gene>
    <name evidence="4" type="ORF">HGP29_22025</name>
</gene>
<dbReference type="Gene3D" id="3.30.420.10">
    <property type="entry name" value="Ribonuclease H-like superfamily/Ribonuclease H"/>
    <property type="match status" value="1"/>
</dbReference>
<dbReference type="CDD" id="cd06130">
    <property type="entry name" value="DNA_pol_III_epsilon_like"/>
    <property type="match status" value="1"/>
</dbReference>
<dbReference type="GO" id="GO:0006259">
    <property type="term" value="P:DNA metabolic process"/>
    <property type="evidence" value="ECO:0007669"/>
    <property type="project" value="UniProtKB-ARBA"/>
</dbReference>
<dbReference type="InterPro" id="IPR001357">
    <property type="entry name" value="BRCT_dom"/>
</dbReference>
<dbReference type="EMBL" id="JABAIL010000008">
    <property type="protein sequence ID" value="NLR93895.1"/>
    <property type="molecule type" value="Genomic_DNA"/>
</dbReference>
<feature type="domain" description="Exonuclease" evidence="3">
    <location>
        <begin position="2"/>
        <end position="166"/>
    </location>
</feature>
<dbReference type="Pfam" id="PF00533">
    <property type="entry name" value="BRCT"/>
    <property type="match status" value="1"/>
</dbReference>
<dbReference type="Pfam" id="PF00929">
    <property type="entry name" value="RNase_T"/>
    <property type="match status" value="1"/>
</dbReference>
<evidence type="ECO:0000259" key="3">
    <source>
        <dbReference type="SMART" id="SM00479"/>
    </source>
</evidence>
<dbReference type="GO" id="GO:0003676">
    <property type="term" value="F:nucleic acid binding"/>
    <property type="evidence" value="ECO:0007669"/>
    <property type="project" value="InterPro"/>
</dbReference>